<protein>
    <submittedName>
        <fullName evidence="3">Uncharacterized protein</fullName>
    </submittedName>
</protein>
<keyword evidence="2" id="KW-1133">Transmembrane helix</keyword>
<evidence type="ECO:0000313" key="3">
    <source>
        <dbReference type="EMBL" id="GAQ80375.1"/>
    </source>
</evidence>
<accession>A0A1Y1HP16</accession>
<sequence length="319" mass="32779">MAVAFAGSSGALQGTPAFKCQLGQAQLRNALQPPPSVLGQAAIPLRSPLRLNRTFRVRSAESSDSSKDGGQGSGSTPLRAAPPRPGAAPPKLGAAPPKPGAAKPKMGPKPEAGPLPRPAAPAKPSTPSPDMPKPAQGPQPASSSGVVTSVKSPFGESSVDSPFGGSKTKSIFGEGDAKSASPFGESGAKNPFGERGAAKPAGKRVKIGTGSGTMSPYGKSTTSARYKPKAEAYPGRMPPDFGDSGPVKTTTKPATFRPDSSLFAEKSRIELKQEAQAAEKKWEITPGQILLGLSFVFSIVLMLGTFYLVYKVGGVHFNE</sequence>
<dbReference type="Proteomes" id="UP000054558">
    <property type="component" value="Unassembled WGS sequence"/>
</dbReference>
<keyword evidence="2" id="KW-0812">Transmembrane</keyword>
<feature type="compositionally biased region" description="Polar residues" evidence="1">
    <location>
        <begin position="212"/>
        <end position="224"/>
    </location>
</feature>
<feature type="compositionally biased region" description="Basic and acidic residues" evidence="1">
    <location>
        <begin position="58"/>
        <end position="67"/>
    </location>
</feature>
<dbReference type="EMBL" id="DF237002">
    <property type="protein sequence ID" value="GAQ80375.1"/>
    <property type="molecule type" value="Genomic_DNA"/>
</dbReference>
<evidence type="ECO:0000256" key="1">
    <source>
        <dbReference type="SAM" id="MobiDB-lite"/>
    </source>
</evidence>
<organism evidence="3 4">
    <name type="scientific">Klebsormidium nitens</name>
    <name type="common">Green alga</name>
    <name type="synonym">Ulothrix nitens</name>
    <dbReference type="NCBI Taxonomy" id="105231"/>
    <lineage>
        <taxon>Eukaryota</taxon>
        <taxon>Viridiplantae</taxon>
        <taxon>Streptophyta</taxon>
        <taxon>Klebsormidiophyceae</taxon>
        <taxon>Klebsormidiales</taxon>
        <taxon>Klebsormidiaceae</taxon>
        <taxon>Klebsormidium</taxon>
    </lineage>
</organism>
<feature type="transmembrane region" description="Helical" evidence="2">
    <location>
        <begin position="289"/>
        <end position="310"/>
    </location>
</feature>
<keyword evidence="2" id="KW-0472">Membrane</keyword>
<feature type="compositionally biased region" description="Polar residues" evidence="1">
    <location>
        <begin position="139"/>
        <end position="151"/>
    </location>
</feature>
<reference evidence="3 4" key="1">
    <citation type="journal article" date="2014" name="Nat. Commun.">
        <title>Klebsormidium flaccidum genome reveals primary factors for plant terrestrial adaptation.</title>
        <authorList>
            <person name="Hori K."/>
            <person name="Maruyama F."/>
            <person name="Fujisawa T."/>
            <person name="Togashi T."/>
            <person name="Yamamoto N."/>
            <person name="Seo M."/>
            <person name="Sato S."/>
            <person name="Yamada T."/>
            <person name="Mori H."/>
            <person name="Tajima N."/>
            <person name="Moriyama T."/>
            <person name="Ikeuchi M."/>
            <person name="Watanabe M."/>
            <person name="Wada H."/>
            <person name="Kobayashi K."/>
            <person name="Saito M."/>
            <person name="Masuda T."/>
            <person name="Sasaki-Sekimoto Y."/>
            <person name="Mashiguchi K."/>
            <person name="Awai K."/>
            <person name="Shimojima M."/>
            <person name="Masuda S."/>
            <person name="Iwai M."/>
            <person name="Nobusawa T."/>
            <person name="Narise T."/>
            <person name="Kondo S."/>
            <person name="Saito H."/>
            <person name="Sato R."/>
            <person name="Murakawa M."/>
            <person name="Ihara Y."/>
            <person name="Oshima-Yamada Y."/>
            <person name="Ohtaka K."/>
            <person name="Satoh M."/>
            <person name="Sonobe K."/>
            <person name="Ishii M."/>
            <person name="Ohtani R."/>
            <person name="Kanamori-Sato M."/>
            <person name="Honoki R."/>
            <person name="Miyazaki D."/>
            <person name="Mochizuki H."/>
            <person name="Umetsu J."/>
            <person name="Higashi K."/>
            <person name="Shibata D."/>
            <person name="Kamiya Y."/>
            <person name="Sato N."/>
            <person name="Nakamura Y."/>
            <person name="Tabata S."/>
            <person name="Ida S."/>
            <person name="Kurokawa K."/>
            <person name="Ohta H."/>
        </authorList>
    </citation>
    <scope>NUCLEOTIDE SEQUENCE [LARGE SCALE GENOMIC DNA]</scope>
    <source>
        <strain evidence="3 4">NIES-2285</strain>
    </source>
</reference>
<feature type="compositionally biased region" description="Low complexity" evidence="1">
    <location>
        <begin position="89"/>
        <end position="110"/>
    </location>
</feature>
<dbReference type="OrthoDB" id="515160at2759"/>
<dbReference type="AlphaFoldDB" id="A0A1Y1HP16"/>
<evidence type="ECO:0000313" key="4">
    <source>
        <dbReference type="Proteomes" id="UP000054558"/>
    </source>
</evidence>
<gene>
    <name evidence="3" type="ORF">KFL_000530030</name>
</gene>
<name>A0A1Y1HP16_KLENI</name>
<evidence type="ECO:0000256" key="2">
    <source>
        <dbReference type="SAM" id="Phobius"/>
    </source>
</evidence>
<keyword evidence="4" id="KW-1185">Reference proteome</keyword>
<feature type="region of interest" description="Disordered" evidence="1">
    <location>
        <begin position="32"/>
        <end position="257"/>
    </location>
</feature>
<feature type="compositionally biased region" description="Pro residues" evidence="1">
    <location>
        <begin position="111"/>
        <end position="137"/>
    </location>
</feature>
<proteinExistence type="predicted"/>